<dbReference type="HOGENOM" id="CLU_2484911_0_0_1"/>
<keyword evidence="1" id="KW-0732">Signal</keyword>
<name>A0A0A1TSD6_9HYPO</name>
<feature type="signal peptide" evidence="1">
    <location>
        <begin position="1"/>
        <end position="21"/>
    </location>
</feature>
<dbReference type="EMBL" id="CDHN01000009">
    <property type="protein sequence ID" value="CEJ95220.1"/>
    <property type="molecule type" value="Genomic_DNA"/>
</dbReference>
<evidence type="ECO:0000313" key="2">
    <source>
        <dbReference type="EMBL" id="CEJ95220.1"/>
    </source>
</evidence>
<keyword evidence="3" id="KW-1185">Reference proteome</keyword>
<accession>A0A0A1TSD6</accession>
<evidence type="ECO:0000256" key="1">
    <source>
        <dbReference type="SAM" id="SignalP"/>
    </source>
</evidence>
<protein>
    <submittedName>
        <fullName evidence="2">Uncharacterized protein</fullName>
    </submittedName>
</protein>
<feature type="chain" id="PRO_5001979927" evidence="1">
    <location>
        <begin position="22"/>
        <end position="87"/>
    </location>
</feature>
<organism evidence="2 3">
    <name type="scientific">[Torrubiella] hemipterigena</name>
    <dbReference type="NCBI Taxonomy" id="1531966"/>
    <lineage>
        <taxon>Eukaryota</taxon>
        <taxon>Fungi</taxon>
        <taxon>Dikarya</taxon>
        <taxon>Ascomycota</taxon>
        <taxon>Pezizomycotina</taxon>
        <taxon>Sordariomycetes</taxon>
        <taxon>Hypocreomycetidae</taxon>
        <taxon>Hypocreales</taxon>
        <taxon>Clavicipitaceae</taxon>
        <taxon>Clavicipitaceae incertae sedis</taxon>
        <taxon>'Torrubiella' clade</taxon>
    </lineage>
</organism>
<sequence>MKSAAGVLFFAPALILAAVLTDPVVPRDIFLGTCQNHGNFVQCQGRLPNSKQFGRACTDGSCKDHRGWGCNLSTNVNPWRVVCPGAE</sequence>
<evidence type="ECO:0000313" key="3">
    <source>
        <dbReference type="Proteomes" id="UP000039046"/>
    </source>
</evidence>
<dbReference type="AlphaFoldDB" id="A0A0A1TSD6"/>
<dbReference type="Proteomes" id="UP000039046">
    <property type="component" value="Unassembled WGS sequence"/>
</dbReference>
<gene>
    <name evidence="2" type="ORF">VHEMI10714</name>
</gene>
<reference evidence="2 3" key="1">
    <citation type="journal article" date="2015" name="Genome Announc.">
        <title>Draft Genome Sequence and Gene Annotation of the Entomopathogenic Fungus Verticillium hemipterigenum.</title>
        <authorList>
            <person name="Horn F."/>
            <person name="Habel A."/>
            <person name="Scharf D.H."/>
            <person name="Dworschak J."/>
            <person name="Brakhage A.A."/>
            <person name="Guthke R."/>
            <person name="Hertweck C."/>
            <person name="Linde J."/>
        </authorList>
    </citation>
    <scope>NUCLEOTIDE SEQUENCE [LARGE SCALE GENOMIC DNA]</scope>
</reference>
<proteinExistence type="predicted"/>
<dbReference type="OrthoDB" id="10471166at2759"/>